<gene>
    <name evidence="1" type="ORF">CRV2_00019154</name>
</gene>
<evidence type="ECO:0000313" key="2">
    <source>
        <dbReference type="Proteomes" id="UP000836387"/>
    </source>
</evidence>
<evidence type="ECO:0000313" key="1">
    <source>
        <dbReference type="EMBL" id="CAG9950919.1"/>
    </source>
</evidence>
<dbReference type="Proteomes" id="UP000836387">
    <property type="component" value="Unassembled WGS sequence"/>
</dbReference>
<reference evidence="1" key="1">
    <citation type="submission" date="2020-04" db="EMBL/GenBank/DDBJ databases">
        <authorList>
            <person name="Broberg M."/>
        </authorList>
    </citation>
    <scope>NUCLEOTIDE SEQUENCE</scope>
</reference>
<proteinExistence type="predicted"/>
<dbReference type="EMBL" id="CADEHS020000210">
    <property type="protein sequence ID" value="CAG9950919.1"/>
    <property type="molecule type" value="Genomic_DNA"/>
</dbReference>
<organism evidence="1 2">
    <name type="scientific">Clonostachys rosea f. rosea IK726</name>
    <dbReference type="NCBI Taxonomy" id="1349383"/>
    <lineage>
        <taxon>Eukaryota</taxon>
        <taxon>Fungi</taxon>
        <taxon>Dikarya</taxon>
        <taxon>Ascomycota</taxon>
        <taxon>Pezizomycotina</taxon>
        <taxon>Sordariomycetes</taxon>
        <taxon>Hypocreomycetidae</taxon>
        <taxon>Hypocreales</taxon>
        <taxon>Bionectriaceae</taxon>
        <taxon>Clonostachys</taxon>
    </lineage>
</organism>
<accession>A0ACA9UC87</accession>
<keyword evidence="2" id="KW-1185">Reference proteome</keyword>
<name>A0ACA9UC87_BIOOC</name>
<reference evidence="1" key="2">
    <citation type="submission" date="2021-10" db="EMBL/GenBank/DDBJ databases">
        <authorList>
            <person name="Piombo E."/>
        </authorList>
    </citation>
    <scope>NUCLEOTIDE SEQUENCE</scope>
</reference>
<protein>
    <submittedName>
        <fullName evidence="1">Uncharacterized protein</fullName>
    </submittedName>
</protein>
<sequence>MRTLGDEISGNRRRGCQFSPEAKGAMLGMLHAGASAGAVAREFRTTHSTVLKLRDRFKNDNTVKYKERQGRPSMLTKTEKRYIIRMASKDRSITWAALVGSVDTRVSKSTVRRVVRTHYKRKWKAMDRVELTPESARIRLQWARYWLPRIEDLMEIICSDETTIQNASSNPNVYLFRRSSEKYRKELVNRKDHVKPSISLMYWGGIWKTGRTPLVLMHRDENAPRRGYSSISYQLALEEGLLPLYDGTRRFQQDNAKIHVSNSSMTWLMEHAIELLDWPPHSPDMSPIENLWSLLKARIRSRYPYLNSLLKTDANIEELKRCAQVVWRDIDQSLIRGLMESLPNRLRAVIRARGWYTKY</sequence>
<comment type="caution">
    <text evidence="1">The sequence shown here is derived from an EMBL/GenBank/DDBJ whole genome shotgun (WGS) entry which is preliminary data.</text>
</comment>